<dbReference type="EMBL" id="CAJNOO010002028">
    <property type="protein sequence ID" value="CAF1228049.1"/>
    <property type="molecule type" value="Genomic_DNA"/>
</dbReference>
<keyword evidence="1" id="KW-0732">Signal</keyword>
<proteinExistence type="predicted"/>
<feature type="signal peptide" evidence="1">
    <location>
        <begin position="1"/>
        <end position="20"/>
    </location>
</feature>
<evidence type="ECO:0000256" key="1">
    <source>
        <dbReference type="SAM" id="SignalP"/>
    </source>
</evidence>
<reference evidence="2" key="1">
    <citation type="submission" date="2021-02" db="EMBL/GenBank/DDBJ databases">
        <authorList>
            <person name="Nowell W R."/>
        </authorList>
    </citation>
    <scope>NUCLEOTIDE SEQUENCE</scope>
</reference>
<evidence type="ECO:0000313" key="3">
    <source>
        <dbReference type="Proteomes" id="UP000663882"/>
    </source>
</evidence>
<dbReference type="OrthoDB" id="10051091at2759"/>
<dbReference type="AlphaFoldDB" id="A0A814YEE7"/>
<name>A0A814YEE7_9BILA</name>
<accession>A0A814YEE7</accession>
<sequence length="129" mass="15290">MNIFHLYLSIICIILTITVSKTIGFQETDDDDDDNFQNDEDLSIEIPRARSNTFLRAFTLDDNDDSQDDSLIDQERIFIRRHNSNSTYYKDRYGRICVLCKWNILPCCEPHICKKHHIRFNECVEIKGR</sequence>
<comment type="caution">
    <text evidence="2">The sequence shown here is derived from an EMBL/GenBank/DDBJ whole genome shotgun (WGS) entry which is preliminary data.</text>
</comment>
<evidence type="ECO:0000313" key="2">
    <source>
        <dbReference type="EMBL" id="CAF1228049.1"/>
    </source>
</evidence>
<protein>
    <submittedName>
        <fullName evidence="2">Uncharacterized protein</fullName>
    </submittedName>
</protein>
<organism evidence="2 3">
    <name type="scientific">Rotaria sordida</name>
    <dbReference type="NCBI Taxonomy" id="392033"/>
    <lineage>
        <taxon>Eukaryota</taxon>
        <taxon>Metazoa</taxon>
        <taxon>Spiralia</taxon>
        <taxon>Gnathifera</taxon>
        <taxon>Rotifera</taxon>
        <taxon>Eurotatoria</taxon>
        <taxon>Bdelloidea</taxon>
        <taxon>Philodinida</taxon>
        <taxon>Philodinidae</taxon>
        <taxon>Rotaria</taxon>
    </lineage>
</organism>
<gene>
    <name evidence="2" type="ORF">RFH988_LOCUS26014</name>
</gene>
<dbReference type="Proteomes" id="UP000663882">
    <property type="component" value="Unassembled WGS sequence"/>
</dbReference>
<feature type="chain" id="PRO_5032707493" evidence="1">
    <location>
        <begin position="21"/>
        <end position="129"/>
    </location>
</feature>